<dbReference type="EMBL" id="QGLM01000018">
    <property type="protein sequence ID" value="PXY94632.1"/>
    <property type="molecule type" value="Genomic_DNA"/>
</dbReference>
<dbReference type="Gene3D" id="2.180.10.10">
    <property type="entry name" value="RHS repeat-associated core"/>
    <property type="match status" value="1"/>
</dbReference>
<dbReference type="RefSeq" id="WP_110444012.1">
    <property type="nucleotide sequence ID" value="NZ_QGLM01000018.1"/>
</dbReference>
<dbReference type="NCBIfam" id="TIGR01643">
    <property type="entry name" value="YD_repeat_2x"/>
    <property type="match status" value="1"/>
</dbReference>
<dbReference type="InterPro" id="IPR006530">
    <property type="entry name" value="YD"/>
</dbReference>
<protein>
    <recommendedName>
        <fullName evidence="3">Rhs family protein</fullName>
    </recommendedName>
</protein>
<evidence type="ECO:0008006" key="3">
    <source>
        <dbReference type="Google" id="ProtNLM"/>
    </source>
</evidence>
<comment type="caution">
    <text evidence="1">The sequence shown here is derived from an EMBL/GenBank/DDBJ whole genome shotgun (WGS) entry which is preliminary data.</text>
</comment>
<accession>A0A318MPD3</accession>
<evidence type="ECO:0000313" key="1">
    <source>
        <dbReference type="EMBL" id="PXY94632.1"/>
    </source>
</evidence>
<proteinExistence type="predicted"/>
<organism evidence="1 2">
    <name type="scientific">Frischella perrara</name>
    <dbReference type="NCBI Taxonomy" id="1267021"/>
    <lineage>
        <taxon>Bacteria</taxon>
        <taxon>Pseudomonadati</taxon>
        <taxon>Pseudomonadota</taxon>
        <taxon>Gammaproteobacteria</taxon>
        <taxon>Orbales</taxon>
        <taxon>Orbaceae</taxon>
        <taxon>Frischella</taxon>
    </lineage>
</organism>
<evidence type="ECO:0000313" key="2">
    <source>
        <dbReference type="Proteomes" id="UP000247838"/>
    </source>
</evidence>
<gene>
    <name evidence="1" type="ORF">DKK76_09220</name>
</gene>
<reference evidence="1 2" key="1">
    <citation type="submission" date="2018-05" db="EMBL/GenBank/DDBJ databases">
        <title>Reference genomes for bee gut microbiota database.</title>
        <authorList>
            <person name="Ellegaard K.M."/>
        </authorList>
    </citation>
    <scope>NUCLEOTIDE SEQUENCE [LARGE SCALE GENOMIC DNA]</scope>
    <source>
        <strain evidence="1 2">ESL0167</strain>
    </source>
</reference>
<sequence length="253" mass="29622">MDSFGRLSEIDDGQWPLVWQYDKCGRITQEHQGFSSQYFDYDPAGRLFRTRMPDGNILTYHYQGENVSQIDLNGQTLSSHQWEHGQEIRRHMGRFGELTQITDNYKGIKTFTYDLKSRIATASHKPYTGLTLSDKPGYDDVNGYRGYDEQFRFDGADNLLSHDMPLDSLKQFEVSHTKTSHQYDSPTPQDKVQHVDGQPAVKAIHANRLMLWADRHYQYDEFGNLIRERRGKRQHTEHCFTWDGQHRLNAQMV</sequence>
<dbReference type="Proteomes" id="UP000247838">
    <property type="component" value="Unassembled WGS sequence"/>
</dbReference>
<name>A0A318MPD3_FRIPE</name>
<dbReference type="AlphaFoldDB" id="A0A318MPD3"/>